<reference evidence="3 4" key="1">
    <citation type="submission" date="2019-12" db="EMBL/GenBank/DDBJ databases">
        <title>The whole genome sequencing of a strain isolated from a Mars analog, Dalangtan Playa.</title>
        <authorList>
            <person name="Huang T."/>
        </authorList>
    </citation>
    <scope>NUCLEOTIDE SEQUENCE [LARGE SCALE GENOMIC DNA]</scope>
    <source>
        <strain evidence="3 4">DP4-553-S</strain>
    </source>
</reference>
<proteinExistence type="predicted"/>
<protein>
    <submittedName>
        <fullName evidence="3">Stage VI sporulation protein D</fullName>
    </submittedName>
</protein>
<accession>A0ABX7VWJ7</accession>
<dbReference type="Pfam" id="PF20918">
    <property type="entry name" value="SPOCS_spoVID-N"/>
    <property type="match status" value="1"/>
</dbReference>
<dbReference type="SUPFAM" id="SSF54106">
    <property type="entry name" value="LysM domain"/>
    <property type="match status" value="1"/>
</dbReference>
<dbReference type="PROSITE" id="PS51782">
    <property type="entry name" value="LYSM"/>
    <property type="match status" value="1"/>
</dbReference>
<evidence type="ECO:0000313" key="3">
    <source>
        <dbReference type="EMBL" id="QTM99980.1"/>
    </source>
</evidence>
<sequence>MAEGGQSVFTFDLNESVWFKKGQEVDEMMGISLDPEISIQEMGDFVSIRGVIELKGEYFQVKNQRESDEDADSFREDPSHRVVDQIEAYEDGVNEFFHHFPVEVSIPTYRVRSLDDVRVGIESFDYELPASNQLKLNASLTIHGVSEPRQESTSEMETEPATAEQTEVEKEAEALLEDTEVESVEEARDTTVPDTPILEAVKEEPAVETEEQEVFRFDVKEKAESSDEAHEREQASIDNDPLQSEKEQEKDRWKQKTQSLAEFFGKVEEVEESAESSNTDYESYDGKSDEEYEDSFESSEESSDGRDGEKPDTRYLLNIFDNKEERYTRLKMCIVQESDTLASLAEKYKVSPLHISKSNRLGDDDIEEGQILYIPVKK</sequence>
<dbReference type="EMBL" id="CP046956">
    <property type="protein sequence ID" value="QTM99980.1"/>
    <property type="molecule type" value="Genomic_DNA"/>
</dbReference>
<feature type="domain" description="LysM" evidence="2">
    <location>
        <begin position="331"/>
        <end position="374"/>
    </location>
</feature>
<dbReference type="InterPro" id="IPR018392">
    <property type="entry name" value="LysM"/>
</dbReference>
<dbReference type="Proteomes" id="UP000665043">
    <property type="component" value="Chromosome"/>
</dbReference>
<dbReference type="InterPro" id="IPR036779">
    <property type="entry name" value="LysM_dom_sf"/>
</dbReference>
<gene>
    <name evidence="3" type="primary">spoVID</name>
    <name evidence="3" type="ORF">ERJ70_12165</name>
</gene>
<keyword evidence="4" id="KW-1185">Reference proteome</keyword>
<evidence type="ECO:0000313" key="4">
    <source>
        <dbReference type="Proteomes" id="UP000665043"/>
    </source>
</evidence>
<feature type="compositionally biased region" description="Acidic residues" evidence="1">
    <location>
        <begin position="290"/>
        <end position="302"/>
    </location>
</feature>
<dbReference type="RefSeq" id="WP_209365138.1">
    <property type="nucleotide sequence ID" value="NZ_CP046956.1"/>
</dbReference>
<feature type="compositionally biased region" description="Basic and acidic residues" evidence="1">
    <location>
        <begin position="213"/>
        <end position="235"/>
    </location>
</feature>
<dbReference type="NCBIfam" id="TIGR02907">
    <property type="entry name" value="spore_VI_D"/>
    <property type="match status" value="1"/>
</dbReference>
<dbReference type="InterPro" id="IPR048862">
    <property type="entry name" value="SPOCS_spoVID_N"/>
</dbReference>
<dbReference type="InterPro" id="IPR014256">
    <property type="entry name" value="Spore_VI_D"/>
</dbReference>
<organism evidence="3 4">
    <name type="scientific">Sediminibacillus dalangtanensis</name>
    <dbReference type="NCBI Taxonomy" id="2729421"/>
    <lineage>
        <taxon>Bacteria</taxon>
        <taxon>Bacillati</taxon>
        <taxon>Bacillota</taxon>
        <taxon>Bacilli</taxon>
        <taxon>Bacillales</taxon>
        <taxon>Bacillaceae</taxon>
        <taxon>Sediminibacillus</taxon>
    </lineage>
</organism>
<feature type="region of interest" description="Disordered" evidence="1">
    <location>
        <begin position="145"/>
        <end position="313"/>
    </location>
</feature>
<name>A0ABX7VWJ7_9BACI</name>
<dbReference type="Pfam" id="PF01476">
    <property type="entry name" value="LysM"/>
    <property type="match status" value="1"/>
</dbReference>
<feature type="compositionally biased region" description="Acidic residues" evidence="1">
    <location>
        <begin position="174"/>
        <end position="184"/>
    </location>
</feature>
<feature type="compositionally biased region" description="Basic and acidic residues" evidence="1">
    <location>
        <begin position="243"/>
        <end position="254"/>
    </location>
</feature>
<evidence type="ECO:0000256" key="1">
    <source>
        <dbReference type="SAM" id="MobiDB-lite"/>
    </source>
</evidence>
<feature type="compositionally biased region" description="Basic and acidic residues" evidence="1">
    <location>
        <begin position="303"/>
        <end position="313"/>
    </location>
</feature>
<dbReference type="Gene3D" id="3.10.350.10">
    <property type="entry name" value="LysM domain"/>
    <property type="match status" value="1"/>
</dbReference>
<evidence type="ECO:0000259" key="2">
    <source>
        <dbReference type="PROSITE" id="PS51782"/>
    </source>
</evidence>